<keyword evidence="1" id="KW-0645">Protease</keyword>
<evidence type="ECO:0000256" key="6">
    <source>
        <dbReference type="PIRSR" id="PIRSR600246-2"/>
    </source>
</evidence>
<evidence type="ECO:0000313" key="9">
    <source>
        <dbReference type="Proteomes" id="UP000000310"/>
    </source>
</evidence>
<dbReference type="KEGG" id="psn:Pedsa_1170"/>
<protein>
    <recommendedName>
        <fullName evidence="4">Isoaspartyl peptidase</fullName>
    </recommendedName>
</protein>
<dbReference type="PANTHER" id="PTHR10188:SF6">
    <property type="entry name" value="N(4)-(BETA-N-ACETYLGLUCOSAMINYL)-L-ASPARAGINASE"/>
    <property type="match status" value="1"/>
</dbReference>
<dbReference type="CDD" id="cd04701">
    <property type="entry name" value="Asparaginase_2"/>
    <property type="match status" value="1"/>
</dbReference>
<dbReference type="Pfam" id="PF01112">
    <property type="entry name" value="Asparaginase_2"/>
    <property type="match status" value="1"/>
</dbReference>
<dbReference type="GO" id="GO:0006508">
    <property type="term" value="P:proteolysis"/>
    <property type="evidence" value="ECO:0007669"/>
    <property type="project" value="UniProtKB-KW"/>
</dbReference>
<feature type="site" description="Cleavage; by autolysis" evidence="7">
    <location>
        <begin position="184"/>
        <end position="185"/>
    </location>
</feature>
<dbReference type="STRING" id="762903.Pedsa_1170"/>
<feature type="binding site" evidence="6">
    <location>
        <begin position="236"/>
        <end position="239"/>
    </location>
    <ligand>
        <name>substrate</name>
    </ligand>
</feature>
<evidence type="ECO:0000256" key="4">
    <source>
        <dbReference type="ARBA" id="ARBA00069124"/>
    </source>
</evidence>
<feature type="binding site" evidence="6">
    <location>
        <begin position="213"/>
        <end position="216"/>
    </location>
    <ligand>
        <name>substrate</name>
    </ligand>
</feature>
<keyword evidence="2 8" id="KW-0378">Hydrolase</keyword>
<evidence type="ECO:0000256" key="7">
    <source>
        <dbReference type="PIRSR" id="PIRSR600246-3"/>
    </source>
</evidence>
<evidence type="ECO:0000256" key="3">
    <source>
        <dbReference type="ARBA" id="ARBA00022813"/>
    </source>
</evidence>
<evidence type="ECO:0000256" key="1">
    <source>
        <dbReference type="ARBA" id="ARBA00022670"/>
    </source>
</evidence>
<dbReference type="Gene3D" id="3.60.20.30">
    <property type="entry name" value="(Glycosyl)asparaginase"/>
    <property type="match status" value="1"/>
</dbReference>
<dbReference type="EMBL" id="CP002545">
    <property type="protein sequence ID" value="ADY51738.1"/>
    <property type="molecule type" value="Genomic_DNA"/>
</dbReference>
<dbReference type="SUPFAM" id="SSF56235">
    <property type="entry name" value="N-terminal nucleophile aminohydrolases (Ntn hydrolases)"/>
    <property type="match status" value="1"/>
</dbReference>
<dbReference type="InterPro" id="IPR000246">
    <property type="entry name" value="Peptidase_T2"/>
</dbReference>
<dbReference type="GO" id="GO:0008233">
    <property type="term" value="F:peptidase activity"/>
    <property type="evidence" value="ECO:0007669"/>
    <property type="project" value="UniProtKB-KW"/>
</dbReference>
<dbReference type="GO" id="GO:0016811">
    <property type="term" value="F:hydrolase activity, acting on carbon-nitrogen (but not peptide) bonds, in linear amides"/>
    <property type="evidence" value="ECO:0007669"/>
    <property type="project" value="UniProtKB-ARBA"/>
</dbReference>
<reference evidence="9" key="2">
    <citation type="submission" date="2011-02" db="EMBL/GenBank/DDBJ databases">
        <title>The complete genome of Pedobacter saltans DSM 12145.</title>
        <authorList>
            <consortium name="US DOE Joint Genome Institute (JGI-PGF)"/>
            <person name="Lucas S."/>
            <person name="Copeland A."/>
            <person name="Lapidus A."/>
            <person name="Bruce D."/>
            <person name="Goodwin L."/>
            <person name="Pitluck S."/>
            <person name="Kyrpides N."/>
            <person name="Mavromatis K."/>
            <person name="Pagani I."/>
            <person name="Ivanova N."/>
            <person name="Ovchinnikova G."/>
            <person name="Lu M."/>
            <person name="Detter J.C."/>
            <person name="Han C."/>
            <person name="Land M."/>
            <person name="Hauser L."/>
            <person name="Markowitz V."/>
            <person name="Cheng J.-F."/>
            <person name="Hugenholtz P."/>
            <person name="Woyke T."/>
            <person name="Wu D."/>
            <person name="Tindall B."/>
            <person name="Pomrenke H.G."/>
            <person name="Brambilla E."/>
            <person name="Klenk H.-P."/>
            <person name="Eisen J.A."/>
        </authorList>
    </citation>
    <scope>NUCLEOTIDE SEQUENCE [LARGE SCALE GENOMIC DNA]</scope>
    <source>
        <strain evidence="9">ATCC 51119 / DSM 12145 / JCM 21818 / LMG 10337 / NBRC 100064 / NCIMB 13643</strain>
    </source>
</reference>
<dbReference type="FunFam" id="3.60.20.30:FF:000001">
    <property type="entry name" value="Isoaspartyl peptidase/L-asparaginase"/>
    <property type="match status" value="1"/>
</dbReference>
<dbReference type="eggNOG" id="COG1446">
    <property type="taxonomic scope" value="Bacteria"/>
</dbReference>
<keyword evidence="3" id="KW-0068">Autocatalytic cleavage</keyword>
<feature type="active site" description="Nucleophile" evidence="5">
    <location>
        <position position="185"/>
    </location>
</feature>
<sequence length="317" mass="33839">MLWRFQKLKNRTLAMENKIAIAIHGGAGEDSEFIRRNLGVYKAGLREAVLAGYKILQNRGTALDAVTAAVVSMEDNYLFNAGKGSALNIEGNVAMDAAVMDGKDIRAGAIALLSHAKNPVEVAKAVMVQTNHVLLAGEAADDFAESMKLPQKEQSYFKTEHQQEEYEKAKADSVSQALKKKNRGTVGAVALDGYGNLAAATSTGGMPGKLAGRLGDSCIIGAGCYANNHTCAVSGTGDGELLITHVIAHSIAMVVELKGLSLQQACDYVVHKKNAEIEGDIGVVSVDRNGNIGMAFNSERMHRAWMDRNGNVQSEIY</sequence>
<dbReference type="AlphaFoldDB" id="F0SCE1"/>
<gene>
    <name evidence="8" type="ordered locus">Pedsa_1170</name>
</gene>
<dbReference type="Proteomes" id="UP000000310">
    <property type="component" value="Chromosome"/>
</dbReference>
<proteinExistence type="predicted"/>
<evidence type="ECO:0000256" key="2">
    <source>
        <dbReference type="ARBA" id="ARBA00022801"/>
    </source>
</evidence>
<evidence type="ECO:0000256" key="5">
    <source>
        <dbReference type="PIRSR" id="PIRSR600246-1"/>
    </source>
</evidence>
<keyword evidence="9" id="KW-1185">Reference proteome</keyword>
<dbReference type="PANTHER" id="PTHR10188">
    <property type="entry name" value="L-ASPARAGINASE"/>
    <property type="match status" value="1"/>
</dbReference>
<dbReference type="HOGENOM" id="CLU_021603_1_0_10"/>
<name>F0SCE1_PSESL</name>
<accession>F0SCE1</accession>
<reference evidence="8 9" key="1">
    <citation type="journal article" date="2011" name="Stand. Genomic Sci.">
        <title>Complete genome sequence of the gliding, heparinolytic Pedobacter saltans type strain (113).</title>
        <authorList>
            <person name="Liolios K."/>
            <person name="Sikorski J."/>
            <person name="Lu M."/>
            <person name="Nolan M."/>
            <person name="Lapidus A."/>
            <person name="Lucas S."/>
            <person name="Hammon N."/>
            <person name="Deshpande S."/>
            <person name="Cheng J.F."/>
            <person name="Tapia R."/>
            <person name="Han C."/>
            <person name="Goodwin L."/>
            <person name="Pitluck S."/>
            <person name="Huntemann M."/>
            <person name="Ivanova N."/>
            <person name="Pagani I."/>
            <person name="Mavromatis K."/>
            <person name="Ovchinikova G."/>
            <person name="Pati A."/>
            <person name="Chen A."/>
            <person name="Palaniappan K."/>
            <person name="Land M."/>
            <person name="Hauser L."/>
            <person name="Brambilla E.M."/>
            <person name="Kotsyurbenko O."/>
            <person name="Rohde M."/>
            <person name="Tindall B.J."/>
            <person name="Abt B."/>
            <person name="Goker M."/>
            <person name="Detter J.C."/>
            <person name="Woyke T."/>
            <person name="Bristow J."/>
            <person name="Eisen J.A."/>
            <person name="Markowitz V."/>
            <person name="Hugenholtz P."/>
            <person name="Klenk H.P."/>
            <person name="Kyrpides N.C."/>
        </authorList>
    </citation>
    <scope>NUCLEOTIDE SEQUENCE [LARGE SCALE GENOMIC DNA]</scope>
    <source>
        <strain evidence="9">ATCC 51119 / DSM 12145 / JCM 21818 / LMG 10337 / NBRC 100064 / NCIMB 13643</strain>
    </source>
</reference>
<evidence type="ECO:0000313" key="8">
    <source>
        <dbReference type="EMBL" id="ADY51738.1"/>
    </source>
</evidence>
<dbReference type="InterPro" id="IPR029055">
    <property type="entry name" value="Ntn_hydrolases_N"/>
</dbReference>
<organism evidence="8 9">
    <name type="scientific">Pseudopedobacter saltans (strain ATCC 51119 / DSM 12145 / JCM 21818 / CCUG 39354 / LMG 10337 / NBRC 100064 / NCIMB 13643)</name>
    <name type="common">Pedobacter saltans</name>
    <dbReference type="NCBI Taxonomy" id="762903"/>
    <lineage>
        <taxon>Bacteria</taxon>
        <taxon>Pseudomonadati</taxon>
        <taxon>Bacteroidota</taxon>
        <taxon>Sphingobacteriia</taxon>
        <taxon>Sphingobacteriales</taxon>
        <taxon>Sphingobacteriaceae</taxon>
        <taxon>Pseudopedobacter</taxon>
    </lineage>
</organism>